<dbReference type="PANTHER" id="PTHR42731:SF1">
    <property type="entry name" value="RADICAL SAM DOMAIN PROTEIN"/>
    <property type="match status" value="1"/>
</dbReference>
<dbReference type="InterPro" id="IPR006638">
    <property type="entry name" value="Elp3/MiaA/NifB-like_rSAM"/>
</dbReference>
<dbReference type="SFLD" id="SFLDS00029">
    <property type="entry name" value="Radical_SAM"/>
    <property type="match status" value="1"/>
</dbReference>
<dbReference type="SMART" id="SM00729">
    <property type="entry name" value="Elp3"/>
    <property type="match status" value="1"/>
</dbReference>
<sequence length="843" mass="95992">MINKKILPYVSKPGRYLGHEYNSTIKPWDTVMTRCALIFPDLYEIGMSHQGLQILYHILNGNDKFLAERCYCPDTDVEKLIREKNETLTTLESSHPLIDFDLLGFTLPYELCYTNILTVLDLAGVPFLAAERDDTQPIILAGGAGALNPEPVADFFDAILLGDGEEAVLEIAEIIGNTPGNQRERKKLLEQLGKIKGVYIPSHFKPVYDKAGHTVEIQHRSDSQSHISRRIIPNLDRIDHLKNPIVPNARIVHDRLGIEVARGCTRGCRFCQAGIIYRPVRERTPQQIRELAMAGIEDSGFEELALLSLSTGDYSCLEQTLPELMNRFADNFTSVSMPSMRVGTLTQPIMDQIKRVRKTGFTLAPEAGSERLRRVINKGITEEDLLSTCREAFGLGWKLVKLYFMIGLPTETKKDHEEIVELVKKAKLERDQGTARGKKQINVSVGTFVPKPHTPFQWERQLSMEESYSTLKKLKSDLKLKGVNLKYHNPELSFLEGVFSRGDRRLGRLIVTAWHDGARLDGWTEYFQLRTWQEAAQKCHLDLEDYLRPRSMDETLPWQHLHSGVDLDFLKNEYEKALTESYTPDCRYHSCQKCGLCDFKTILPIVHNRSKKQQESGLPLSTDQDYKKNDSHYRYIVHYSKRGEICFLGHLEILQVIFRALRRANIKTHYSKGFNPSPKISFGPALAVGTESLAEFFIMDLTTPLSDRKTVIKKLNDKLPQGLEVTTVEKHPGKIAQEILTSYIMVLHSPLSDKEKTRITDFSESRSFSIQRSRKGKTTSLDVRPLVRKLRCTKPDTIELETVSIASRPGIKPVEILTHIIGVNKKRALETAILKTGWRTMNH</sequence>
<dbReference type="KEGG" id="dbk:DGMP_10510"/>
<dbReference type="InterPro" id="IPR018768">
    <property type="entry name" value="DUF2344"/>
</dbReference>
<evidence type="ECO:0000259" key="1">
    <source>
        <dbReference type="PROSITE" id="PS51918"/>
    </source>
</evidence>
<dbReference type="GO" id="GO:0003824">
    <property type="term" value="F:catalytic activity"/>
    <property type="evidence" value="ECO:0007669"/>
    <property type="project" value="InterPro"/>
</dbReference>
<protein>
    <submittedName>
        <fullName evidence="2">B12-binding protein</fullName>
    </submittedName>
</protein>
<keyword evidence="3" id="KW-1185">Reference proteome</keyword>
<dbReference type="InterPro" id="IPR023862">
    <property type="entry name" value="CHP03960_rSAM"/>
</dbReference>
<accession>A0A8D5FFH1</accession>
<dbReference type="Proteomes" id="UP000826725">
    <property type="component" value="Chromosome"/>
</dbReference>
<gene>
    <name evidence="2" type="ORF">DGMP_10510</name>
</gene>
<dbReference type="NCBIfam" id="TIGR03936">
    <property type="entry name" value="sam_1_link_chp"/>
    <property type="match status" value="1"/>
</dbReference>
<dbReference type="AlphaFoldDB" id="A0A8D5FFH1"/>
<dbReference type="Pfam" id="PF10105">
    <property type="entry name" value="DUF2344"/>
    <property type="match status" value="1"/>
</dbReference>
<dbReference type="PROSITE" id="PS51918">
    <property type="entry name" value="RADICAL_SAM"/>
    <property type="match status" value="1"/>
</dbReference>
<dbReference type="RefSeq" id="WP_228856495.1">
    <property type="nucleotide sequence ID" value="NZ_AP024086.1"/>
</dbReference>
<dbReference type="PANTHER" id="PTHR42731">
    <property type="entry name" value="SLL1084 PROTEIN"/>
    <property type="match status" value="1"/>
</dbReference>
<dbReference type="Pfam" id="PF19864">
    <property type="entry name" value="Radical_SAM_N2"/>
    <property type="match status" value="1"/>
</dbReference>
<evidence type="ECO:0000313" key="2">
    <source>
        <dbReference type="EMBL" id="BCL60358.1"/>
    </source>
</evidence>
<dbReference type="EMBL" id="AP024086">
    <property type="protein sequence ID" value="BCL60358.1"/>
    <property type="molecule type" value="Genomic_DNA"/>
</dbReference>
<evidence type="ECO:0000313" key="3">
    <source>
        <dbReference type="Proteomes" id="UP000826725"/>
    </source>
</evidence>
<dbReference type="InterPro" id="IPR045784">
    <property type="entry name" value="Radical_SAM_N2"/>
</dbReference>
<dbReference type="NCBIfam" id="TIGR03960">
    <property type="entry name" value="rSAM_fuse_unch"/>
    <property type="match status" value="1"/>
</dbReference>
<dbReference type="Pfam" id="PF04055">
    <property type="entry name" value="Radical_SAM"/>
    <property type="match status" value="1"/>
</dbReference>
<dbReference type="CDD" id="cd01335">
    <property type="entry name" value="Radical_SAM"/>
    <property type="match status" value="1"/>
</dbReference>
<feature type="domain" description="Radical SAM core" evidence="1">
    <location>
        <begin position="250"/>
        <end position="484"/>
    </location>
</feature>
<proteinExistence type="predicted"/>
<name>A0A8D5FFH1_9BACT</name>
<dbReference type="InterPro" id="IPR007197">
    <property type="entry name" value="rSAM"/>
</dbReference>
<reference evidence="2" key="1">
    <citation type="submission" date="2020-09" db="EMBL/GenBank/DDBJ databases">
        <title>Desulfogranum mesoprofundum gen. nov., sp. nov., a novel mesophilic, sulfate-reducing chemolithoautotroph isolated from a deep-sea hydrothermal vent chimney in the Suiyo Seamount.</title>
        <authorList>
            <person name="Hashimoto Y."/>
            <person name="Nakagawa S."/>
        </authorList>
    </citation>
    <scope>NUCLEOTIDE SEQUENCE</scope>
    <source>
        <strain evidence="2">KT2</strain>
    </source>
</reference>
<dbReference type="GO" id="GO:0051536">
    <property type="term" value="F:iron-sulfur cluster binding"/>
    <property type="evidence" value="ECO:0007669"/>
    <property type="project" value="InterPro"/>
</dbReference>
<dbReference type="SFLD" id="SFLDG01082">
    <property type="entry name" value="B12-binding_domain_containing"/>
    <property type="match status" value="1"/>
</dbReference>
<organism evidence="2 3">
    <name type="scientific">Desulfomarina profundi</name>
    <dbReference type="NCBI Taxonomy" id="2772557"/>
    <lineage>
        <taxon>Bacteria</taxon>
        <taxon>Pseudomonadati</taxon>
        <taxon>Thermodesulfobacteriota</taxon>
        <taxon>Desulfobulbia</taxon>
        <taxon>Desulfobulbales</taxon>
        <taxon>Desulfobulbaceae</taxon>
        <taxon>Desulfomarina</taxon>
    </lineage>
</organism>